<evidence type="ECO:0000313" key="3">
    <source>
        <dbReference type="Proteomes" id="UP000024547"/>
    </source>
</evidence>
<reference evidence="2 3" key="1">
    <citation type="journal article" date="2014" name="Antonie Van Leeuwenhoek">
        <title>Hyphomonas beringensis sp. nov. and Hyphomonas chukchiensis sp. nov., isolated from surface seawater of the Bering Sea and Chukchi Sea.</title>
        <authorList>
            <person name="Li C."/>
            <person name="Lai Q."/>
            <person name="Li G."/>
            <person name="Dong C."/>
            <person name="Wang J."/>
            <person name="Liao Y."/>
            <person name="Shao Z."/>
        </authorList>
    </citation>
    <scope>NUCLEOTIDE SEQUENCE [LARGE SCALE GENOMIC DNA]</scope>
    <source>
        <strain evidence="2 3">22II1-22F38</strain>
    </source>
</reference>
<gene>
    <name evidence="2" type="ORF">HY36_00445</name>
</gene>
<keyword evidence="3" id="KW-1185">Reference proteome</keyword>
<organism evidence="2 3">
    <name type="scientific">Hyphomonas atlantica</name>
    <dbReference type="NCBI Taxonomy" id="1280948"/>
    <lineage>
        <taxon>Bacteria</taxon>
        <taxon>Pseudomonadati</taxon>
        <taxon>Pseudomonadota</taxon>
        <taxon>Alphaproteobacteria</taxon>
        <taxon>Hyphomonadales</taxon>
        <taxon>Hyphomonadaceae</taxon>
        <taxon>Hyphomonas</taxon>
    </lineage>
</organism>
<name>A0A059EAI8_9PROT</name>
<proteinExistence type="predicted"/>
<evidence type="ECO:0000313" key="2">
    <source>
        <dbReference type="EMBL" id="KCZ64874.1"/>
    </source>
</evidence>
<keyword evidence="1" id="KW-1133">Transmembrane helix</keyword>
<keyword evidence="1" id="KW-0812">Transmembrane</keyword>
<accession>A0A059EAI8</accession>
<dbReference type="EMBL" id="AWFH01000001">
    <property type="protein sequence ID" value="KCZ64874.1"/>
    <property type="molecule type" value="Genomic_DNA"/>
</dbReference>
<comment type="caution">
    <text evidence="2">The sequence shown here is derived from an EMBL/GenBank/DDBJ whole genome shotgun (WGS) entry which is preliminary data.</text>
</comment>
<evidence type="ECO:0000256" key="1">
    <source>
        <dbReference type="SAM" id="Phobius"/>
    </source>
</evidence>
<feature type="transmembrane region" description="Helical" evidence="1">
    <location>
        <begin position="7"/>
        <end position="25"/>
    </location>
</feature>
<dbReference type="Proteomes" id="UP000024547">
    <property type="component" value="Unassembled WGS sequence"/>
</dbReference>
<feature type="transmembrane region" description="Helical" evidence="1">
    <location>
        <begin position="31"/>
        <end position="52"/>
    </location>
</feature>
<dbReference type="AlphaFoldDB" id="A0A059EAI8"/>
<dbReference type="STRING" id="1280948.HY36_00445"/>
<keyword evidence="1" id="KW-0472">Membrane</keyword>
<protein>
    <submittedName>
        <fullName evidence="2">Uncharacterized protein</fullName>
    </submittedName>
</protein>
<sequence>MVMIVMVMIVMVMTVAMSMIVTMIVRLGMGVFTHAICVAALGGGVNQPVIALRS</sequence>